<keyword evidence="7" id="KW-1185">Reference proteome</keyword>
<evidence type="ECO:0000313" key="7">
    <source>
        <dbReference type="Proteomes" id="UP000316406"/>
    </source>
</evidence>
<name>A0A556C3Z0_BREAU</name>
<dbReference type="PROSITE" id="PS50983">
    <property type="entry name" value="FE_B12_PBP"/>
    <property type="match status" value="1"/>
</dbReference>
<dbReference type="Proteomes" id="UP000316406">
    <property type="component" value="Unassembled WGS sequence"/>
</dbReference>
<evidence type="ECO:0000256" key="4">
    <source>
        <dbReference type="ARBA" id="ARBA00022729"/>
    </source>
</evidence>
<evidence type="ECO:0000313" key="6">
    <source>
        <dbReference type="EMBL" id="TSI12122.1"/>
    </source>
</evidence>
<keyword evidence="4" id="KW-0732">Signal</keyword>
<dbReference type="PANTHER" id="PTHR30532">
    <property type="entry name" value="IRON III DICITRATE-BINDING PERIPLASMIC PROTEIN"/>
    <property type="match status" value="1"/>
</dbReference>
<reference evidence="6 7" key="1">
    <citation type="submission" date="2019-07" db="EMBL/GenBank/DDBJ databases">
        <title>Draft genome sequence of Brevibacterium aurantiacum XU54 isolated from Xinjiang China.</title>
        <authorList>
            <person name="Xu X."/>
        </authorList>
    </citation>
    <scope>NUCLEOTIDE SEQUENCE [LARGE SCALE GENOMIC DNA]</scope>
    <source>
        <strain evidence="6 7">XU54</strain>
    </source>
</reference>
<comment type="subcellular location">
    <subcellularLocation>
        <location evidence="1">Cell envelope</location>
    </subcellularLocation>
</comment>
<evidence type="ECO:0000256" key="1">
    <source>
        <dbReference type="ARBA" id="ARBA00004196"/>
    </source>
</evidence>
<proteinExistence type="inferred from homology"/>
<dbReference type="OrthoDB" id="1846031at2"/>
<dbReference type="SUPFAM" id="SSF53807">
    <property type="entry name" value="Helical backbone' metal receptor"/>
    <property type="match status" value="1"/>
</dbReference>
<feature type="domain" description="Fe/B12 periplasmic-binding" evidence="5">
    <location>
        <begin position="83"/>
        <end position="360"/>
    </location>
</feature>
<dbReference type="Gene3D" id="3.40.50.1980">
    <property type="entry name" value="Nitrogenase molybdenum iron protein domain"/>
    <property type="match status" value="2"/>
</dbReference>
<evidence type="ECO:0000256" key="2">
    <source>
        <dbReference type="ARBA" id="ARBA00008814"/>
    </source>
</evidence>
<accession>A0A556C3Z0</accession>
<dbReference type="EMBL" id="VLTK01000021">
    <property type="protein sequence ID" value="TSI12122.1"/>
    <property type="molecule type" value="Genomic_DNA"/>
</dbReference>
<dbReference type="PANTHER" id="PTHR30532:SF24">
    <property type="entry name" value="FERRIC ENTEROBACTIN-BINDING PERIPLASMIC PROTEIN FEPB"/>
    <property type="match status" value="1"/>
</dbReference>
<sequence length="361" mass="39466">MRLHSRMSPESRSHQNFGRLSHGIRRGSRLVVITAFALLFAACSSGTSGSATTTDDGSAPDGSFPVTVDHAYGSTTIEEEPKKIITLGLSDQDPLLALGVAPLAVSPWWGDYEYATWPWAQDELGGVQPTVLNGGVRDDSNPPVEEIAELEPDLIISLYSGTTKEQFGQLSKIAPVIVPDKGYTNFTITWQEATRATGEALGREDEALELVNDLEASFADAAKDHPEFEGKQAIVAERFKAGETIVRTGNDVRAQFFSQLGFTVADQVAELTPNDAGEIYVPDERIDEISKDLLVWNVGFNPEVRKTVENLGLYNDLRVVKDRNAIWVEDEVVSGAFTWGTVLSLDYALDEMLPQISEAMN</sequence>
<organism evidence="6 7">
    <name type="scientific">Brevibacterium aurantiacum</name>
    <dbReference type="NCBI Taxonomy" id="273384"/>
    <lineage>
        <taxon>Bacteria</taxon>
        <taxon>Bacillati</taxon>
        <taxon>Actinomycetota</taxon>
        <taxon>Actinomycetes</taxon>
        <taxon>Micrococcales</taxon>
        <taxon>Brevibacteriaceae</taxon>
        <taxon>Brevibacterium</taxon>
    </lineage>
</organism>
<dbReference type="InterPro" id="IPR051313">
    <property type="entry name" value="Bact_iron-sidero_bind"/>
</dbReference>
<dbReference type="Pfam" id="PF01497">
    <property type="entry name" value="Peripla_BP_2"/>
    <property type="match status" value="1"/>
</dbReference>
<evidence type="ECO:0000259" key="5">
    <source>
        <dbReference type="PROSITE" id="PS50983"/>
    </source>
</evidence>
<protein>
    <submittedName>
        <fullName evidence="6">ABC transporter substrate-binding protein</fullName>
    </submittedName>
</protein>
<gene>
    <name evidence="6" type="ORF">FO013_20820</name>
</gene>
<comment type="caution">
    <text evidence="6">The sequence shown here is derived from an EMBL/GenBank/DDBJ whole genome shotgun (WGS) entry which is preliminary data.</text>
</comment>
<evidence type="ECO:0000256" key="3">
    <source>
        <dbReference type="ARBA" id="ARBA00022448"/>
    </source>
</evidence>
<dbReference type="GO" id="GO:0030288">
    <property type="term" value="C:outer membrane-bounded periplasmic space"/>
    <property type="evidence" value="ECO:0007669"/>
    <property type="project" value="TreeGrafter"/>
</dbReference>
<dbReference type="InterPro" id="IPR002491">
    <property type="entry name" value="ABC_transptr_periplasmic_BD"/>
</dbReference>
<keyword evidence="3" id="KW-0813">Transport</keyword>
<dbReference type="AlphaFoldDB" id="A0A556C3Z0"/>
<comment type="similarity">
    <text evidence="2">Belongs to the bacterial solute-binding protein 8 family.</text>
</comment>
<dbReference type="GO" id="GO:1901678">
    <property type="term" value="P:iron coordination entity transport"/>
    <property type="evidence" value="ECO:0007669"/>
    <property type="project" value="UniProtKB-ARBA"/>
</dbReference>